<feature type="region of interest" description="Disordered" evidence="1">
    <location>
        <begin position="41"/>
        <end position="66"/>
    </location>
</feature>
<sequence length="79" mass="9110">MAIETDQQDFFINIGRNTLENQTNYLCGLHVAELRDEVEGGVKRKEMKSARPCRRTPTRCRESVTTPPREECRSILRGT</sequence>
<reference evidence="2 3" key="1">
    <citation type="submission" date="2019-05" db="EMBL/GenBank/DDBJ databases">
        <title>Another draft genome of Portunus trituberculatus and its Hox gene families provides insights of decapod evolution.</title>
        <authorList>
            <person name="Jeong J.-H."/>
            <person name="Song I."/>
            <person name="Kim S."/>
            <person name="Choi T."/>
            <person name="Kim D."/>
            <person name="Ryu S."/>
            <person name="Kim W."/>
        </authorList>
    </citation>
    <scope>NUCLEOTIDE SEQUENCE [LARGE SCALE GENOMIC DNA]</scope>
    <source>
        <tissue evidence="2">Muscle</tissue>
    </source>
</reference>
<gene>
    <name evidence="2" type="ORF">E2C01_066824</name>
</gene>
<comment type="caution">
    <text evidence="2">The sequence shown here is derived from an EMBL/GenBank/DDBJ whole genome shotgun (WGS) entry which is preliminary data.</text>
</comment>
<accession>A0A5B7HVQ7</accession>
<dbReference type="AlphaFoldDB" id="A0A5B7HVQ7"/>
<name>A0A5B7HVQ7_PORTR</name>
<proteinExistence type="predicted"/>
<evidence type="ECO:0000313" key="2">
    <source>
        <dbReference type="EMBL" id="MPC72514.1"/>
    </source>
</evidence>
<evidence type="ECO:0000313" key="3">
    <source>
        <dbReference type="Proteomes" id="UP000324222"/>
    </source>
</evidence>
<organism evidence="2 3">
    <name type="scientific">Portunus trituberculatus</name>
    <name type="common">Swimming crab</name>
    <name type="synonym">Neptunus trituberculatus</name>
    <dbReference type="NCBI Taxonomy" id="210409"/>
    <lineage>
        <taxon>Eukaryota</taxon>
        <taxon>Metazoa</taxon>
        <taxon>Ecdysozoa</taxon>
        <taxon>Arthropoda</taxon>
        <taxon>Crustacea</taxon>
        <taxon>Multicrustacea</taxon>
        <taxon>Malacostraca</taxon>
        <taxon>Eumalacostraca</taxon>
        <taxon>Eucarida</taxon>
        <taxon>Decapoda</taxon>
        <taxon>Pleocyemata</taxon>
        <taxon>Brachyura</taxon>
        <taxon>Eubrachyura</taxon>
        <taxon>Portunoidea</taxon>
        <taxon>Portunidae</taxon>
        <taxon>Portuninae</taxon>
        <taxon>Portunus</taxon>
    </lineage>
</organism>
<evidence type="ECO:0000256" key="1">
    <source>
        <dbReference type="SAM" id="MobiDB-lite"/>
    </source>
</evidence>
<dbReference type="Proteomes" id="UP000324222">
    <property type="component" value="Unassembled WGS sequence"/>
</dbReference>
<protein>
    <submittedName>
        <fullName evidence="2">Uncharacterized protein</fullName>
    </submittedName>
</protein>
<dbReference type="EMBL" id="VSRR010034867">
    <property type="protein sequence ID" value="MPC72514.1"/>
    <property type="molecule type" value="Genomic_DNA"/>
</dbReference>
<keyword evidence="3" id="KW-1185">Reference proteome</keyword>